<dbReference type="InterPro" id="IPR052816">
    <property type="entry name" value="Peroxisomal_Membrane_PEX28-32"/>
</dbReference>
<dbReference type="EMBL" id="JAKWBI020000444">
    <property type="protein sequence ID" value="KAJ2894943.1"/>
    <property type="molecule type" value="Genomic_DNA"/>
</dbReference>
<sequence>MDDFTAEMIAASESSETPGAATATAQQQKRDDYFGGVSSFMPSSSTVDAAINRDVTPSPAPPEDGSGGKSSRRAGFRGRFSALKDRANIQDRLVEKLLQHVIPEEEGEYDGSLGGGSSTGEGNNEGRGGGNNLENPNLDATIDVDDVLANRPNFNITTMSNNFRRFNARIGVVFRFQVRMMRLLGWRKYSHTLSFLAVYTFVCLDPYLLVLVPLAALLLGVLIPSFMARHPPVSPQHPGNAGQILQQHQYSAASMEYSPRGPPIAPARTVKPVKELSRDFFRNMRDLQNSMEDFSVAHDSIISLVVPTTNFSDESVSSAVFLGLFVAFLLLSIAAHLIPWKVAALLAGWAGVGMGHPAAKRMVNKATRDHNVKMLEEPKESVSNAQSALKKFAKGDMVLDVAPETREVEIFELQRKSSENDEWEAWLFTSNPYDPLSASRIAGERPKGTRFFEDVLPPEGWDWSEKKWALDLWSRDWVEERIITAVEVETEGERWIYDMLSSFDRKGEGGEVLVVDFEAEREKERELGKGGRKKGVSGASSLGGAGIGRPSWEEGDAVEGDGDVVGRRGEWRRRRWVRLVKRTNISVP</sequence>
<evidence type="ECO:0000256" key="3">
    <source>
        <dbReference type="ARBA" id="ARBA00022989"/>
    </source>
</evidence>
<dbReference type="Proteomes" id="UP001201980">
    <property type="component" value="Unassembled WGS sequence"/>
</dbReference>
<dbReference type="GO" id="GO:0007031">
    <property type="term" value="P:peroxisome organization"/>
    <property type="evidence" value="ECO:0007669"/>
    <property type="project" value="UniProtKB-ARBA"/>
</dbReference>
<feature type="transmembrane region" description="Helical" evidence="6">
    <location>
        <begin position="319"/>
        <end position="336"/>
    </location>
</feature>
<evidence type="ECO:0000256" key="2">
    <source>
        <dbReference type="ARBA" id="ARBA00022692"/>
    </source>
</evidence>
<dbReference type="PANTHER" id="PTHR28304:SF2">
    <property type="entry name" value="PEROXISOMAL MEMBRANE PROTEIN PEX29"/>
    <property type="match status" value="1"/>
</dbReference>
<keyword evidence="3 6" id="KW-1133">Transmembrane helix</keyword>
<comment type="caution">
    <text evidence="8">The sequence shown here is derived from an EMBL/GenBank/DDBJ whole genome shotgun (WGS) entry which is preliminary data.</text>
</comment>
<feature type="domain" description="TECPR1-like DysF" evidence="7">
    <location>
        <begin position="154"/>
        <end position="578"/>
    </location>
</feature>
<reference evidence="8" key="1">
    <citation type="submission" date="2022-07" db="EMBL/GenBank/DDBJ databases">
        <title>Draft genome sequence of Zalerion maritima ATCC 34329, a (micro)plastics degrading marine fungus.</title>
        <authorList>
            <person name="Paco A."/>
            <person name="Goncalves M.F.M."/>
            <person name="Rocha-Santos T.A.P."/>
            <person name="Alves A."/>
        </authorList>
    </citation>
    <scope>NUCLEOTIDE SEQUENCE</scope>
    <source>
        <strain evidence="8">ATCC 34329</strain>
    </source>
</reference>
<comment type="subcellular location">
    <subcellularLocation>
        <location evidence="1">Membrane</location>
        <topology evidence="1">Multi-pass membrane protein</topology>
    </subcellularLocation>
</comment>
<dbReference type="InterPro" id="IPR010482">
    <property type="entry name" value="TECPR1-like_DysF"/>
</dbReference>
<evidence type="ECO:0000313" key="8">
    <source>
        <dbReference type="EMBL" id="KAJ2894943.1"/>
    </source>
</evidence>
<feature type="compositionally biased region" description="Acidic residues" evidence="5">
    <location>
        <begin position="553"/>
        <end position="562"/>
    </location>
</feature>
<keyword evidence="9" id="KW-1185">Reference proteome</keyword>
<proteinExistence type="predicted"/>
<dbReference type="Pfam" id="PF06398">
    <property type="entry name" value="Pex24p"/>
    <property type="match status" value="1"/>
</dbReference>
<feature type="transmembrane region" description="Helical" evidence="6">
    <location>
        <begin position="208"/>
        <end position="228"/>
    </location>
</feature>
<dbReference type="GO" id="GO:0005778">
    <property type="term" value="C:peroxisomal membrane"/>
    <property type="evidence" value="ECO:0007669"/>
    <property type="project" value="TreeGrafter"/>
</dbReference>
<evidence type="ECO:0000259" key="7">
    <source>
        <dbReference type="Pfam" id="PF06398"/>
    </source>
</evidence>
<organism evidence="8 9">
    <name type="scientific">Zalerion maritima</name>
    <dbReference type="NCBI Taxonomy" id="339359"/>
    <lineage>
        <taxon>Eukaryota</taxon>
        <taxon>Fungi</taxon>
        <taxon>Dikarya</taxon>
        <taxon>Ascomycota</taxon>
        <taxon>Pezizomycotina</taxon>
        <taxon>Sordariomycetes</taxon>
        <taxon>Lulworthiomycetidae</taxon>
        <taxon>Lulworthiales</taxon>
        <taxon>Lulworthiaceae</taxon>
        <taxon>Zalerion</taxon>
    </lineage>
</organism>
<evidence type="ECO:0000256" key="5">
    <source>
        <dbReference type="SAM" id="MobiDB-lite"/>
    </source>
</evidence>
<accession>A0AAD5RIG9</accession>
<dbReference type="PANTHER" id="PTHR28304">
    <property type="entry name" value="PEROXISOMAL MEMBRANE PROTEIN PEX29"/>
    <property type="match status" value="1"/>
</dbReference>
<feature type="region of interest" description="Disordered" evidence="5">
    <location>
        <begin position="1"/>
        <end position="74"/>
    </location>
</feature>
<evidence type="ECO:0000256" key="6">
    <source>
        <dbReference type="SAM" id="Phobius"/>
    </source>
</evidence>
<gene>
    <name evidence="8" type="ORF">MKZ38_007084</name>
</gene>
<feature type="region of interest" description="Disordered" evidence="5">
    <location>
        <begin position="105"/>
        <end position="137"/>
    </location>
</feature>
<keyword evidence="2 6" id="KW-0812">Transmembrane</keyword>
<evidence type="ECO:0000256" key="4">
    <source>
        <dbReference type="ARBA" id="ARBA00023136"/>
    </source>
</evidence>
<evidence type="ECO:0000256" key="1">
    <source>
        <dbReference type="ARBA" id="ARBA00004141"/>
    </source>
</evidence>
<evidence type="ECO:0000313" key="9">
    <source>
        <dbReference type="Proteomes" id="UP001201980"/>
    </source>
</evidence>
<feature type="compositionally biased region" description="Gly residues" evidence="5">
    <location>
        <begin position="112"/>
        <end position="131"/>
    </location>
</feature>
<keyword evidence="4 6" id="KW-0472">Membrane</keyword>
<name>A0AAD5RIG9_9PEZI</name>
<protein>
    <recommendedName>
        <fullName evidence="7">TECPR1-like DysF domain-containing protein</fullName>
    </recommendedName>
</protein>
<feature type="region of interest" description="Disordered" evidence="5">
    <location>
        <begin position="525"/>
        <end position="564"/>
    </location>
</feature>
<dbReference type="AlphaFoldDB" id="A0AAD5RIG9"/>